<evidence type="ECO:0000256" key="3">
    <source>
        <dbReference type="ARBA" id="ARBA00023002"/>
    </source>
</evidence>
<evidence type="ECO:0000313" key="5">
    <source>
        <dbReference type="EMBL" id="KTF03515.1"/>
    </source>
</evidence>
<evidence type="ECO:0000256" key="2">
    <source>
        <dbReference type="ARBA" id="ARBA00022857"/>
    </source>
</evidence>
<dbReference type="PANTHER" id="PTHR43150:SF2">
    <property type="entry name" value="HYPERKINETIC, ISOFORM M"/>
    <property type="match status" value="1"/>
</dbReference>
<dbReference type="GO" id="GO:0016491">
    <property type="term" value="F:oxidoreductase activity"/>
    <property type="evidence" value="ECO:0007669"/>
    <property type="project" value="UniProtKB-KW"/>
</dbReference>
<dbReference type="STRING" id="59561.AQZ59_01645"/>
<accession>A0A0W1KHK8</accession>
<dbReference type="InterPro" id="IPR023210">
    <property type="entry name" value="NADP_OxRdtase_dom"/>
</dbReference>
<comment type="caution">
    <text evidence="5">The sequence shown here is derived from an EMBL/GenBank/DDBJ whole genome shotgun (WGS) entry which is preliminary data.</text>
</comment>
<dbReference type="SUPFAM" id="SSF51430">
    <property type="entry name" value="NAD(P)-linked oxidoreductase"/>
    <property type="match status" value="1"/>
</dbReference>
<dbReference type="Gene3D" id="3.20.20.100">
    <property type="entry name" value="NADP-dependent oxidoreductase domain"/>
    <property type="match status" value="1"/>
</dbReference>
<evidence type="ECO:0000259" key="4">
    <source>
        <dbReference type="Pfam" id="PF00248"/>
    </source>
</evidence>
<keyword evidence="3 5" id="KW-0560">Oxidoreductase</keyword>
<dbReference type="PATRIC" id="fig|59561.3.peg.1638"/>
<organism evidence="5 6">
    <name type="scientific">Trueperella bernardiae</name>
    <dbReference type="NCBI Taxonomy" id="59561"/>
    <lineage>
        <taxon>Bacteria</taxon>
        <taxon>Bacillati</taxon>
        <taxon>Actinomycetota</taxon>
        <taxon>Actinomycetes</taxon>
        <taxon>Actinomycetales</taxon>
        <taxon>Actinomycetaceae</taxon>
        <taxon>Trueperella</taxon>
    </lineage>
</organism>
<dbReference type="InterPro" id="IPR005399">
    <property type="entry name" value="K_chnl_volt-dep_bsu_KCNAB-rel"/>
</dbReference>
<dbReference type="EC" id="1.1.1.-" evidence="5"/>
<dbReference type="Pfam" id="PF00248">
    <property type="entry name" value="Aldo_ket_red"/>
    <property type="match status" value="1"/>
</dbReference>
<keyword evidence="2" id="KW-0521">NADP</keyword>
<feature type="domain" description="NADP-dependent oxidoreductase" evidence="4">
    <location>
        <begin position="17"/>
        <end position="304"/>
    </location>
</feature>
<protein>
    <submittedName>
        <fullName evidence="5">L-glyceraldehyde 3-phosphate reductase</fullName>
        <ecNumber evidence="5">1.1.1.-</ecNumber>
    </submittedName>
</protein>
<dbReference type="PANTHER" id="PTHR43150">
    <property type="entry name" value="HYPERKINETIC, ISOFORM M"/>
    <property type="match status" value="1"/>
</dbReference>
<dbReference type="CDD" id="cd19143">
    <property type="entry name" value="AKR_AKR6C1_2"/>
    <property type="match status" value="1"/>
</dbReference>
<sequence length="319" mass="35201">MPYNRLGSAGLQVSQFSFGSWVTFGGQVDTGLAKEQLQAAADAGVNFFDNAEVYAGGKSEQIMGEAIRELGWKRHEYVISTKFYWGINGEMPNMHYTLNRKYLMQAIDGSLERLGLDFVDLAYCHRPDPNTPIEETVYAMSDIVESGKALYWGTSEWSADEIRAAWEIADKRNLRKPVMEQPQYNLLHRDRVENEYARLYEDLGLGLTTWSPLAGGILTGKYVDGIPEGSRATLEGHDYLRAGAEKSRDQVRELAKIAADLGVSTGQLALGWVAANPHVSTVILGASSVKQLEENLGALKALESLDDDAGLKASIDELF</sequence>
<dbReference type="AlphaFoldDB" id="A0A0W1KHK8"/>
<proteinExistence type="inferred from homology"/>
<dbReference type="InterPro" id="IPR036812">
    <property type="entry name" value="NAD(P)_OxRdtase_dom_sf"/>
</dbReference>
<keyword evidence="6" id="KW-1185">Reference proteome</keyword>
<name>A0A0W1KHK8_9ACTO</name>
<gene>
    <name evidence="5" type="primary">gpr_3</name>
    <name evidence="5" type="ORF">AQZ59_01645</name>
</gene>
<reference evidence="5 6" key="1">
    <citation type="submission" date="2015-11" db="EMBL/GenBank/DDBJ databases">
        <title>Draft Genome Sequence of the Type Strain Trueperella bernardiae LCDC 89-0504T, Isolated from Blood Culture.</title>
        <authorList>
            <person name="Bernier A.-M."/>
            <person name="Bernard K."/>
        </authorList>
    </citation>
    <scope>NUCLEOTIDE SEQUENCE [LARGE SCALE GENOMIC DNA]</scope>
    <source>
        <strain evidence="5 6">LCDC 89-0504</strain>
    </source>
</reference>
<evidence type="ECO:0000256" key="1">
    <source>
        <dbReference type="ARBA" id="ARBA00006515"/>
    </source>
</evidence>
<dbReference type="PRINTS" id="PR01577">
    <property type="entry name" value="KCNABCHANNEL"/>
</dbReference>
<evidence type="ECO:0000313" key="6">
    <source>
        <dbReference type="Proteomes" id="UP000054404"/>
    </source>
</evidence>
<comment type="similarity">
    <text evidence="1">Belongs to the shaker potassium channel beta subunit family.</text>
</comment>
<dbReference type="OrthoDB" id="9768793at2"/>
<dbReference type="Proteomes" id="UP000054404">
    <property type="component" value="Unassembled WGS sequence"/>
</dbReference>
<dbReference type="EMBL" id="LNIZ01000009">
    <property type="protein sequence ID" value="KTF03515.1"/>
    <property type="molecule type" value="Genomic_DNA"/>
</dbReference>